<dbReference type="Proteomes" id="UP000199445">
    <property type="component" value="Unassembled WGS sequence"/>
</dbReference>
<feature type="region of interest" description="Disordered" evidence="1">
    <location>
        <begin position="1"/>
        <end position="96"/>
    </location>
</feature>
<name>A0A1I3PQ85_9GAMM</name>
<dbReference type="AlphaFoldDB" id="A0A1I3PQ85"/>
<dbReference type="EMBL" id="FOSC01000001">
    <property type="protein sequence ID" value="SFJ23652.1"/>
    <property type="molecule type" value="Genomic_DNA"/>
</dbReference>
<protein>
    <submittedName>
        <fullName evidence="2">SprA-related family protein</fullName>
    </submittedName>
</protein>
<evidence type="ECO:0000313" key="2">
    <source>
        <dbReference type="EMBL" id="SFJ23652.1"/>
    </source>
</evidence>
<sequence length="215" mass="22330">MNVLSSVPPIFPSTGGALPPVGAVPPGQQSTSGRTAAAGETATEANTRSAPAVGQSAGNNDANRATEQSSGRQRDESRQGENASQRNNGQNLTPDQLKELTELKARDREVRAHEQAHQSVGGQYAGAMSFTYERGPDGAQYAVGGEVSIDVSPVEGDPQATIEKMRVVRAAAMAPAQPSAQDRAVAARAMQTMLQAQAEMAAGEDEREGALSVFA</sequence>
<evidence type="ECO:0000256" key="1">
    <source>
        <dbReference type="SAM" id="MobiDB-lite"/>
    </source>
</evidence>
<dbReference type="RefSeq" id="WP_227663681.1">
    <property type="nucleotide sequence ID" value="NZ_BMYN01000015.1"/>
</dbReference>
<feature type="compositionally biased region" description="Polar residues" evidence="1">
    <location>
        <begin position="80"/>
        <end position="94"/>
    </location>
</feature>
<feature type="compositionally biased region" description="Low complexity" evidence="1">
    <location>
        <begin position="15"/>
        <end position="48"/>
    </location>
</feature>
<keyword evidence="3" id="KW-1185">Reference proteome</keyword>
<proteinExistence type="predicted"/>
<gene>
    <name evidence="2" type="ORF">SAMN05216429_101274</name>
</gene>
<dbReference type="Pfam" id="PF12118">
    <property type="entry name" value="SprA-related"/>
    <property type="match status" value="1"/>
</dbReference>
<evidence type="ECO:0000313" key="3">
    <source>
        <dbReference type="Proteomes" id="UP000199445"/>
    </source>
</evidence>
<reference evidence="2 3" key="1">
    <citation type="submission" date="2016-10" db="EMBL/GenBank/DDBJ databases">
        <authorList>
            <person name="de Groot N.N."/>
        </authorList>
    </citation>
    <scope>NUCLEOTIDE SEQUENCE [LARGE SCALE GENOMIC DNA]</scope>
    <source>
        <strain evidence="2 3">IBRC-M 10445</strain>
    </source>
</reference>
<organism evidence="2 3">
    <name type="scientific">Marinobacter persicus</name>
    <dbReference type="NCBI Taxonomy" id="930118"/>
    <lineage>
        <taxon>Bacteria</taxon>
        <taxon>Pseudomonadati</taxon>
        <taxon>Pseudomonadota</taxon>
        <taxon>Gammaproteobacteria</taxon>
        <taxon>Pseudomonadales</taxon>
        <taxon>Marinobacteraceae</taxon>
        <taxon>Marinobacter</taxon>
    </lineage>
</organism>
<feature type="compositionally biased region" description="Polar residues" evidence="1">
    <location>
        <begin position="56"/>
        <end position="71"/>
    </location>
</feature>
<accession>A0A1I3PQ85</accession>
<dbReference type="InterPro" id="IPR021973">
    <property type="entry name" value="SprA-related"/>
</dbReference>